<dbReference type="InterPro" id="IPR026022">
    <property type="entry name" value="PhoU_dom"/>
</dbReference>
<keyword evidence="5 7" id="KW-0963">Cytoplasm</keyword>
<evidence type="ECO:0000259" key="8">
    <source>
        <dbReference type="Pfam" id="PF01895"/>
    </source>
</evidence>
<protein>
    <recommendedName>
        <fullName evidence="7">Phosphate-specific transport system accessory protein PhoU</fullName>
    </recommendedName>
</protein>
<reference evidence="9 10" key="1">
    <citation type="submission" date="2019-02" db="EMBL/GenBank/DDBJ databases">
        <title>Genomic Encyclopedia of Type Strains, Phase IV (KMG-IV): sequencing the most valuable type-strain genomes for metagenomic binning, comparative biology and taxonomic classification.</title>
        <authorList>
            <person name="Goeker M."/>
        </authorList>
    </citation>
    <scope>NUCLEOTIDE SEQUENCE [LARGE SCALE GENOMIC DNA]</scope>
    <source>
        <strain evidence="9 10">DSM 101727</strain>
    </source>
</reference>
<evidence type="ECO:0000256" key="7">
    <source>
        <dbReference type="PIRNR" id="PIRNR003107"/>
    </source>
</evidence>
<dbReference type="GO" id="GO:0030643">
    <property type="term" value="P:intracellular phosphate ion homeostasis"/>
    <property type="evidence" value="ECO:0007669"/>
    <property type="project" value="InterPro"/>
</dbReference>
<evidence type="ECO:0000256" key="5">
    <source>
        <dbReference type="ARBA" id="ARBA00022490"/>
    </source>
</evidence>
<dbReference type="PIRSF" id="PIRSF003107">
    <property type="entry name" value="PhoU"/>
    <property type="match status" value="1"/>
</dbReference>
<dbReference type="GO" id="GO:0005737">
    <property type="term" value="C:cytoplasm"/>
    <property type="evidence" value="ECO:0007669"/>
    <property type="project" value="UniProtKB-SubCell"/>
</dbReference>
<proteinExistence type="inferred from homology"/>
<evidence type="ECO:0000313" key="10">
    <source>
        <dbReference type="Proteomes" id="UP000294257"/>
    </source>
</evidence>
<dbReference type="FunFam" id="1.20.58.220:FF:000004">
    <property type="entry name" value="Phosphate-specific transport system accessory protein PhoU"/>
    <property type="match status" value="1"/>
</dbReference>
<accession>A0A4Q7KDE7</accession>
<dbReference type="Pfam" id="PF01895">
    <property type="entry name" value="PhoU"/>
    <property type="match status" value="2"/>
</dbReference>
<dbReference type="Proteomes" id="UP000294257">
    <property type="component" value="Unassembled WGS sequence"/>
</dbReference>
<gene>
    <name evidence="9" type="ORF">EV193_11535</name>
</gene>
<sequence length="209" mass="22985">MRDNFHHQLDVLELQLADMCDLAAAAIRHATNALVHNDFRLADRVVADDVTLDAARTTMEHDALTLLALQSPVATDLRRVLAAVYSAENIERMGDLAHHIALAVTRRRPAAAIPATLSTRFDHMGAVATELATTAGRAIRTHNQRLVETITVIDDDIDDLHRSLFPVVSCTEWLHGTRTAVDAVMISRNYERFADHAVTVAGRVTARVA</sequence>
<evidence type="ECO:0000256" key="6">
    <source>
        <dbReference type="ARBA" id="ARBA00022592"/>
    </source>
</evidence>
<comment type="caution">
    <text evidence="9">The sequence shown here is derived from an EMBL/GenBank/DDBJ whole genome shotgun (WGS) entry which is preliminary data.</text>
</comment>
<comment type="function">
    <text evidence="7">Plays a role in the regulation of phosphate uptake.</text>
</comment>
<dbReference type="NCBIfam" id="TIGR02135">
    <property type="entry name" value="phoU_full"/>
    <property type="match status" value="1"/>
</dbReference>
<comment type="similarity">
    <text evidence="2 7">Belongs to the PhoU family.</text>
</comment>
<keyword evidence="6 7" id="KW-0592">Phosphate transport</keyword>
<evidence type="ECO:0000256" key="1">
    <source>
        <dbReference type="ARBA" id="ARBA00004496"/>
    </source>
</evidence>
<keyword evidence="4 7" id="KW-0813">Transport</keyword>
<feature type="domain" description="PhoU" evidence="8">
    <location>
        <begin position="17"/>
        <end position="102"/>
    </location>
</feature>
<evidence type="ECO:0000256" key="4">
    <source>
        <dbReference type="ARBA" id="ARBA00022448"/>
    </source>
</evidence>
<evidence type="ECO:0000256" key="2">
    <source>
        <dbReference type="ARBA" id="ARBA00008107"/>
    </source>
</evidence>
<dbReference type="SUPFAM" id="SSF109755">
    <property type="entry name" value="PhoU-like"/>
    <property type="match status" value="1"/>
</dbReference>
<dbReference type="PANTHER" id="PTHR42930:SF3">
    <property type="entry name" value="PHOSPHATE-SPECIFIC TRANSPORT SYSTEM ACCESSORY PROTEIN PHOU"/>
    <property type="match status" value="1"/>
</dbReference>
<dbReference type="OrthoDB" id="9814256at2"/>
<comment type="subcellular location">
    <subcellularLocation>
        <location evidence="1 7">Cytoplasm</location>
    </subcellularLocation>
</comment>
<dbReference type="InterPro" id="IPR038078">
    <property type="entry name" value="PhoU-like_sf"/>
</dbReference>
<evidence type="ECO:0000256" key="3">
    <source>
        <dbReference type="ARBA" id="ARBA00011738"/>
    </source>
</evidence>
<dbReference type="EMBL" id="SGWQ01000015">
    <property type="protein sequence ID" value="RZS31156.1"/>
    <property type="molecule type" value="Genomic_DNA"/>
</dbReference>
<feature type="domain" description="PhoU" evidence="8">
    <location>
        <begin position="122"/>
        <end position="203"/>
    </location>
</feature>
<dbReference type="GO" id="GO:0006817">
    <property type="term" value="P:phosphate ion transport"/>
    <property type="evidence" value="ECO:0007669"/>
    <property type="project" value="UniProtKB-KW"/>
</dbReference>
<keyword evidence="10" id="KW-1185">Reference proteome</keyword>
<organism evidence="9 10">
    <name type="scientific">Herbihabitans rhizosphaerae</name>
    <dbReference type="NCBI Taxonomy" id="1872711"/>
    <lineage>
        <taxon>Bacteria</taxon>
        <taxon>Bacillati</taxon>
        <taxon>Actinomycetota</taxon>
        <taxon>Actinomycetes</taxon>
        <taxon>Pseudonocardiales</taxon>
        <taxon>Pseudonocardiaceae</taxon>
        <taxon>Herbihabitans</taxon>
    </lineage>
</organism>
<dbReference type="Gene3D" id="1.20.58.220">
    <property type="entry name" value="Phosphate transport system protein phou homolog 2, domain 2"/>
    <property type="match status" value="1"/>
</dbReference>
<dbReference type="GO" id="GO:0045936">
    <property type="term" value="P:negative regulation of phosphate metabolic process"/>
    <property type="evidence" value="ECO:0007669"/>
    <property type="project" value="InterPro"/>
</dbReference>
<dbReference type="RefSeq" id="WP_130348303.1">
    <property type="nucleotide sequence ID" value="NZ_SGWQ01000015.1"/>
</dbReference>
<name>A0A4Q7KDE7_9PSEU</name>
<evidence type="ECO:0000313" key="9">
    <source>
        <dbReference type="EMBL" id="RZS31156.1"/>
    </source>
</evidence>
<dbReference type="AlphaFoldDB" id="A0A4Q7KDE7"/>
<dbReference type="PANTHER" id="PTHR42930">
    <property type="entry name" value="PHOSPHATE-SPECIFIC TRANSPORT SYSTEM ACCESSORY PROTEIN PHOU"/>
    <property type="match status" value="1"/>
</dbReference>
<dbReference type="InterPro" id="IPR028366">
    <property type="entry name" value="PhoU"/>
</dbReference>
<comment type="subunit">
    <text evidence="3 7">Homodimer.</text>
</comment>